<sequence length="128" mass="15472">MKTTLEDANRRDQFFIIARTWYQKHHIELNEAYIQACNTENKSYAVEDFTFEENLLLQLYKMHAQMNLEVEMDQSKSLIDYYFTNKHFINEDYLTSSADNLFEYILDHYLINNPENYSVSLSEIFKKQ</sequence>
<accession>A0A6J7WJI5</accession>
<proteinExistence type="predicted"/>
<evidence type="ECO:0000313" key="1">
    <source>
        <dbReference type="EMBL" id="CAB5214119.1"/>
    </source>
</evidence>
<gene>
    <name evidence="1" type="ORF">UFOVP185_18</name>
</gene>
<name>A0A6J7WJI5_9CAUD</name>
<reference evidence="1" key="1">
    <citation type="submission" date="2020-05" db="EMBL/GenBank/DDBJ databases">
        <authorList>
            <person name="Chiriac C."/>
            <person name="Salcher M."/>
            <person name="Ghai R."/>
            <person name="Kavagutti S V."/>
        </authorList>
    </citation>
    <scope>NUCLEOTIDE SEQUENCE</scope>
</reference>
<dbReference type="EMBL" id="LR798242">
    <property type="protein sequence ID" value="CAB5214119.1"/>
    <property type="molecule type" value="Genomic_DNA"/>
</dbReference>
<protein>
    <submittedName>
        <fullName evidence="1">Uncharacterized protein</fullName>
    </submittedName>
</protein>
<organism evidence="1">
    <name type="scientific">uncultured Caudovirales phage</name>
    <dbReference type="NCBI Taxonomy" id="2100421"/>
    <lineage>
        <taxon>Viruses</taxon>
        <taxon>Duplodnaviria</taxon>
        <taxon>Heunggongvirae</taxon>
        <taxon>Uroviricota</taxon>
        <taxon>Caudoviricetes</taxon>
        <taxon>Peduoviridae</taxon>
        <taxon>Maltschvirus</taxon>
        <taxon>Maltschvirus maltsch</taxon>
    </lineage>
</organism>